<dbReference type="EMBL" id="DVFZ01000010">
    <property type="protein sequence ID" value="HIQ81646.1"/>
    <property type="molecule type" value="Genomic_DNA"/>
</dbReference>
<accession>A0A9D0ZLJ5</accession>
<dbReference type="SUPFAM" id="SSF53590">
    <property type="entry name" value="Nucleoside hydrolase"/>
    <property type="match status" value="1"/>
</dbReference>
<reference evidence="1" key="1">
    <citation type="submission" date="2020-10" db="EMBL/GenBank/DDBJ databases">
        <authorList>
            <person name="Gilroy R."/>
        </authorList>
    </citation>
    <scope>NUCLEOTIDE SEQUENCE</scope>
    <source>
        <strain evidence="1">ChiSjej6B24-2974</strain>
    </source>
</reference>
<comment type="caution">
    <text evidence="1">The sequence shown here is derived from an EMBL/GenBank/DDBJ whole genome shotgun (WGS) entry which is preliminary data.</text>
</comment>
<gene>
    <name evidence="1" type="ORF">IAA52_00930</name>
</gene>
<evidence type="ECO:0000313" key="1">
    <source>
        <dbReference type="EMBL" id="HIQ81646.1"/>
    </source>
</evidence>
<proteinExistence type="predicted"/>
<dbReference type="GO" id="GO:0016799">
    <property type="term" value="F:hydrolase activity, hydrolyzing N-glycosyl compounds"/>
    <property type="evidence" value="ECO:0007669"/>
    <property type="project" value="InterPro"/>
</dbReference>
<evidence type="ECO:0000313" key="2">
    <source>
        <dbReference type="Proteomes" id="UP000824260"/>
    </source>
</evidence>
<protein>
    <submittedName>
        <fullName evidence="1">Uncharacterized protein</fullName>
    </submittedName>
</protein>
<name>A0A9D0ZLJ5_9FIRM</name>
<organism evidence="1 2">
    <name type="scientific">Candidatus Pullichristensenella stercorigallinarum</name>
    <dbReference type="NCBI Taxonomy" id="2840909"/>
    <lineage>
        <taxon>Bacteria</taxon>
        <taxon>Bacillati</taxon>
        <taxon>Bacillota</taxon>
        <taxon>Clostridia</taxon>
        <taxon>Candidatus Pullichristensenella</taxon>
    </lineage>
</organism>
<reference evidence="1" key="2">
    <citation type="journal article" date="2021" name="PeerJ">
        <title>Extensive microbial diversity within the chicken gut microbiome revealed by metagenomics and culture.</title>
        <authorList>
            <person name="Gilroy R."/>
            <person name="Ravi A."/>
            <person name="Getino M."/>
            <person name="Pursley I."/>
            <person name="Horton D.L."/>
            <person name="Alikhan N.F."/>
            <person name="Baker D."/>
            <person name="Gharbi K."/>
            <person name="Hall N."/>
            <person name="Watson M."/>
            <person name="Adriaenssens E.M."/>
            <person name="Foster-Nyarko E."/>
            <person name="Jarju S."/>
            <person name="Secka A."/>
            <person name="Antonio M."/>
            <person name="Oren A."/>
            <person name="Chaudhuri R.R."/>
            <person name="La Ragione R."/>
            <person name="Hildebrand F."/>
            <person name="Pallen M.J."/>
        </authorList>
    </citation>
    <scope>NUCLEOTIDE SEQUENCE</scope>
    <source>
        <strain evidence="1">ChiSjej6B24-2974</strain>
    </source>
</reference>
<dbReference type="Proteomes" id="UP000824260">
    <property type="component" value="Unassembled WGS sequence"/>
</dbReference>
<dbReference type="Gene3D" id="3.90.245.10">
    <property type="entry name" value="Ribonucleoside hydrolase-like"/>
    <property type="match status" value="1"/>
</dbReference>
<dbReference type="InterPro" id="IPR036452">
    <property type="entry name" value="Ribo_hydro-like"/>
</dbReference>
<sequence>NLALLFIVNLTLRARIQTNSVWDALTAAVFLCPDLITETEFRDMAIDVNSSGYSYANSVTWSSGNGPYESTNVQIVFNVDVDAFWTFVTDLFGTEF</sequence>
<feature type="non-terminal residue" evidence="1">
    <location>
        <position position="1"/>
    </location>
</feature>
<dbReference type="AlphaFoldDB" id="A0A9D0ZLJ5"/>